<dbReference type="CDD" id="cd03784">
    <property type="entry name" value="GT1_Gtf-like"/>
    <property type="match status" value="1"/>
</dbReference>
<keyword evidence="3 4" id="KW-0808">Transferase</keyword>
<keyword evidence="7" id="KW-1185">Reference proteome</keyword>
<dbReference type="InterPro" id="IPR035595">
    <property type="entry name" value="UDP_glycos_trans_CS"/>
</dbReference>
<dbReference type="InterPro" id="IPR002213">
    <property type="entry name" value="UDP_glucos_trans"/>
</dbReference>
<proteinExistence type="inferred from homology"/>
<dbReference type="PROSITE" id="PS00375">
    <property type="entry name" value="UDPGT"/>
    <property type="match status" value="1"/>
</dbReference>
<evidence type="ECO:0000256" key="1">
    <source>
        <dbReference type="ARBA" id="ARBA00009995"/>
    </source>
</evidence>
<comment type="catalytic activity">
    <reaction evidence="5">
        <text>glucuronate acceptor + UDP-alpha-D-glucuronate = acceptor beta-D-glucuronoside + UDP + H(+)</text>
        <dbReference type="Rhea" id="RHEA:21032"/>
        <dbReference type="ChEBI" id="CHEBI:15378"/>
        <dbReference type="ChEBI" id="CHEBI:58052"/>
        <dbReference type="ChEBI" id="CHEBI:58223"/>
        <dbReference type="ChEBI" id="CHEBI:132367"/>
        <dbReference type="ChEBI" id="CHEBI:132368"/>
        <dbReference type="EC" id="2.4.1.17"/>
    </reaction>
</comment>
<dbReference type="Proteomes" id="UP001148838">
    <property type="component" value="Unassembled WGS sequence"/>
</dbReference>
<gene>
    <name evidence="6" type="ORF">ANN_10285</name>
</gene>
<evidence type="ECO:0000313" key="6">
    <source>
        <dbReference type="EMBL" id="KAJ4448271.1"/>
    </source>
</evidence>
<dbReference type="PANTHER" id="PTHR48043">
    <property type="entry name" value="EG:EG0003.4 PROTEIN-RELATED"/>
    <property type="match status" value="1"/>
</dbReference>
<keyword evidence="2 4" id="KW-0328">Glycosyltransferase</keyword>
<organism evidence="6 7">
    <name type="scientific">Periplaneta americana</name>
    <name type="common">American cockroach</name>
    <name type="synonym">Blatta americana</name>
    <dbReference type="NCBI Taxonomy" id="6978"/>
    <lineage>
        <taxon>Eukaryota</taxon>
        <taxon>Metazoa</taxon>
        <taxon>Ecdysozoa</taxon>
        <taxon>Arthropoda</taxon>
        <taxon>Hexapoda</taxon>
        <taxon>Insecta</taxon>
        <taxon>Pterygota</taxon>
        <taxon>Neoptera</taxon>
        <taxon>Polyneoptera</taxon>
        <taxon>Dictyoptera</taxon>
        <taxon>Blattodea</taxon>
        <taxon>Blattoidea</taxon>
        <taxon>Blattidae</taxon>
        <taxon>Blattinae</taxon>
        <taxon>Periplaneta</taxon>
    </lineage>
</organism>
<evidence type="ECO:0000256" key="3">
    <source>
        <dbReference type="ARBA" id="ARBA00022679"/>
    </source>
</evidence>
<dbReference type="Gene3D" id="3.40.50.2000">
    <property type="entry name" value="Glycogen Phosphorylase B"/>
    <property type="match status" value="1"/>
</dbReference>
<evidence type="ECO:0000256" key="2">
    <source>
        <dbReference type="ARBA" id="ARBA00022676"/>
    </source>
</evidence>
<comment type="subcellular location">
    <subcellularLocation>
        <location evidence="5">Membrane</location>
        <topology evidence="5">Single-pass membrane protein</topology>
    </subcellularLocation>
</comment>
<dbReference type="InterPro" id="IPR050271">
    <property type="entry name" value="UDP-glycosyltransferase"/>
</dbReference>
<dbReference type="Pfam" id="PF00201">
    <property type="entry name" value="UDPGT"/>
    <property type="match status" value="1"/>
</dbReference>
<evidence type="ECO:0000256" key="5">
    <source>
        <dbReference type="RuleBase" id="RU362059"/>
    </source>
</evidence>
<sequence>MVWSCGHFTSAYRILALMPHYGKSHFDVFEPYFKELAARGHQIVMVSHFPQKQPVANYSDISLESSIEIGTKNRLDIGSLTGIKAYVTFAIEALKFLDSCHRTLAFNKVQQLLRSEQKFDVVVVEIFYTDCYIAFAHKFEASLIGVSTSLLFSWGNDRMGSPDNPSHIPVTLTGSSHRMNFRERLINSAANIALRAAFLVQAVLVQMFVNSHIGPDVPWLSEIARNTSLVLVNTHFSLNWPRPLVPGVVEVGGIHIKPAKKLQKQDLESYLNDAKHGVIYFSMGSLMRGDTLPQKTREAFMHAFSELPQRVLWKWEGEDMPGQPPNVKTMSWLPQFDVLNHPNLVLFICHAGILSVIEAVHAGVPVLGIPVFGDQFVNVRTLEEAGIGLELSLEDITKEVLLEALKTILETPSYSKNAKRMSALYVDRPMSAMDTAIFWTEYVIRHKGAPHIHSSALDLYWYQYLLLDDSGQSPRDIFNVLCSHE</sequence>
<comment type="caution">
    <text evidence="6">The sequence shown here is derived from an EMBL/GenBank/DDBJ whole genome shotgun (WGS) entry which is preliminary data.</text>
</comment>
<reference evidence="6 7" key="1">
    <citation type="journal article" date="2022" name="Allergy">
        <title>Genome assembly and annotation of Periplaneta americana reveal a comprehensive cockroach allergen profile.</title>
        <authorList>
            <person name="Wang L."/>
            <person name="Xiong Q."/>
            <person name="Saelim N."/>
            <person name="Wang L."/>
            <person name="Nong W."/>
            <person name="Wan A.T."/>
            <person name="Shi M."/>
            <person name="Liu X."/>
            <person name="Cao Q."/>
            <person name="Hui J.H.L."/>
            <person name="Sookrung N."/>
            <person name="Leung T.F."/>
            <person name="Tungtrongchitr A."/>
            <person name="Tsui S.K.W."/>
        </authorList>
    </citation>
    <scope>NUCLEOTIDE SEQUENCE [LARGE SCALE GENOMIC DNA]</scope>
    <source>
        <strain evidence="6">PWHHKU_190912</strain>
    </source>
</reference>
<dbReference type="EMBL" id="JAJSOF020000005">
    <property type="protein sequence ID" value="KAJ4448271.1"/>
    <property type="molecule type" value="Genomic_DNA"/>
</dbReference>
<evidence type="ECO:0000256" key="4">
    <source>
        <dbReference type="RuleBase" id="RU003718"/>
    </source>
</evidence>
<dbReference type="SUPFAM" id="SSF53756">
    <property type="entry name" value="UDP-Glycosyltransferase/glycogen phosphorylase"/>
    <property type="match status" value="1"/>
</dbReference>
<name>A0ABQ8TNL5_PERAM</name>
<evidence type="ECO:0000313" key="7">
    <source>
        <dbReference type="Proteomes" id="UP001148838"/>
    </source>
</evidence>
<protein>
    <recommendedName>
        <fullName evidence="5">UDP-glucuronosyltransferase</fullName>
        <ecNumber evidence="5">2.4.1.17</ecNumber>
    </recommendedName>
</protein>
<comment type="similarity">
    <text evidence="1 4">Belongs to the UDP-glycosyltransferase family.</text>
</comment>
<accession>A0ABQ8TNL5</accession>
<dbReference type="EC" id="2.4.1.17" evidence="5"/>
<dbReference type="PANTHER" id="PTHR48043:SF114">
    <property type="entry name" value="IP04436P-RELATED"/>
    <property type="match status" value="1"/>
</dbReference>